<accession>A0A6J5ZZN9</accession>
<dbReference type="SUPFAM" id="SSF52402">
    <property type="entry name" value="Adenine nucleotide alpha hydrolases-like"/>
    <property type="match status" value="1"/>
</dbReference>
<dbReference type="AlphaFoldDB" id="A0A6J5ZZN9"/>
<proteinExistence type="predicted"/>
<dbReference type="InterPro" id="IPR014729">
    <property type="entry name" value="Rossmann-like_a/b/a_fold"/>
</dbReference>
<protein>
    <submittedName>
        <fullName evidence="2">Unannotated protein</fullName>
    </submittedName>
</protein>
<sequence length="162" mass="17246">MMVKTRDDSSLVVNPSTIVGASGPVVLGTLSLRPDPSAEQMAIDSCLDAGAQLLFVNAVQLPPYPTTMMVGGLGAMVLPHEDDREAVVESAERIAALGIDVELIGLLTPRPVRGLLELAQERGAALIVFGPLLSKIGRIRMRRAARRIRREAGCLVWIAPDG</sequence>
<name>A0A6J5ZZN9_9ZZZZ</name>
<reference evidence="2" key="1">
    <citation type="submission" date="2020-05" db="EMBL/GenBank/DDBJ databases">
        <authorList>
            <person name="Chiriac C."/>
            <person name="Salcher M."/>
            <person name="Ghai R."/>
            <person name="Kavagutti S V."/>
        </authorList>
    </citation>
    <scope>NUCLEOTIDE SEQUENCE</scope>
</reference>
<dbReference type="InterPro" id="IPR006016">
    <property type="entry name" value="UspA"/>
</dbReference>
<organism evidence="2">
    <name type="scientific">freshwater metagenome</name>
    <dbReference type="NCBI Taxonomy" id="449393"/>
    <lineage>
        <taxon>unclassified sequences</taxon>
        <taxon>metagenomes</taxon>
        <taxon>ecological metagenomes</taxon>
    </lineage>
</organism>
<dbReference type="Gene3D" id="3.40.50.620">
    <property type="entry name" value="HUPs"/>
    <property type="match status" value="1"/>
</dbReference>
<dbReference type="Pfam" id="PF00582">
    <property type="entry name" value="Usp"/>
    <property type="match status" value="1"/>
</dbReference>
<feature type="domain" description="UspA" evidence="1">
    <location>
        <begin position="36"/>
        <end position="159"/>
    </location>
</feature>
<evidence type="ECO:0000313" key="2">
    <source>
        <dbReference type="EMBL" id="CAB4346689.1"/>
    </source>
</evidence>
<evidence type="ECO:0000259" key="1">
    <source>
        <dbReference type="Pfam" id="PF00582"/>
    </source>
</evidence>
<dbReference type="EMBL" id="CAESAO010000162">
    <property type="protein sequence ID" value="CAB4346689.1"/>
    <property type="molecule type" value="Genomic_DNA"/>
</dbReference>
<gene>
    <name evidence="2" type="ORF">UFOPK3522_01448</name>
</gene>